<evidence type="ECO:0000256" key="3">
    <source>
        <dbReference type="ARBA" id="ARBA00022692"/>
    </source>
</evidence>
<evidence type="ECO:0000313" key="7">
    <source>
        <dbReference type="EMBL" id="MFC4672536.1"/>
    </source>
</evidence>
<evidence type="ECO:0000256" key="5">
    <source>
        <dbReference type="ARBA" id="ARBA00023136"/>
    </source>
</evidence>
<evidence type="ECO:0000256" key="1">
    <source>
        <dbReference type="ARBA" id="ARBA00004651"/>
    </source>
</evidence>
<evidence type="ECO:0000256" key="2">
    <source>
        <dbReference type="ARBA" id="ARBA00022475"/>
    </source>
</evidence>
<feature type="transmembrane region" description="Helical" evidence="6">
    <location>
        <begin position="443"/>
        <end position="460"/>
    </location>
</feature>
<evidence type="ECO:0000313" key="8">
    <source>
        <dbReference type="Proteomes" id="UP001596023"/>
    </source>
</evidence>
<dbReference type="PANTHER" id="PTHR30250">
    <property type="entry name" value="PST FAMILY PREDICTED COLANIC ACID TRANSPORTER"/>
    <property type="match status" value="1"/>
</dbReference>
<feature type="transmembrane region" description="Helical" evidence="6">
    <location>
        <begin position="187"/>
        <end position="208"/>
    </location>
</feature>
<accession>A0ABV9KRH3</accession>
<feature type="transmembrane region" description="Helical" evidence="6">
    <location>
        <begin position="466"/>
        <end position="488"/>
    </location>
</feature>
<feature type="transmembrane region" description="Helical" evidence="6">
    <location>
        <begin position="85"/>
        <end position="110"/>
    </location>
</feature>
<feature type="transmembrane region" description="Helical" evidence="6">
    <location>
        <begin position="376"/>
        <end position="395"/>
    </location>
</feature>
<reference evidence="8" key="1">
    <citation type="journal article" date="2019" name="Int. J. Syst. Evol. Microbiol.">
        <title>The Global Catalogue of Microorganisms (GCM) 10K type strain sequencing project: providing services to taxonomists for standard genome sequencing and annotation.</title>
        <authorList>
            <consortium name="The Broad Institute Genomics Platform"/>
            <consortium name="The Broad Institute Genome Sequencing Center for Infectious Disease"/>
            <person name="Wu L."/>
            <person name="Ma J."/>
        </authorList>
    </citation>
    <scope>NUCLEOTIDE SEQUENCE [LARGE SCALE GENOMIC DNA]</scope>
    <source>
        <strain evidence="8">CCUG 66188</strain>
    </source>
</reference>
<dbReference type="InterPro" id="IPR002797">
    <property type="entry name" value="Polysacc_synth"/>
</dbReference>
<sequence length="507" mass="57634">MFNTDTNQIKYGVLLSYTNIFISVILGLVLTPFIIRHLGDSEYGLYTLTGSFVSYLCLMDFGLNNTIIRYVAKYRSINDKKGEEHFLSTIISTYLIIAVGIVLAGFLLYFNMDGMFSKSLTPTELHKSKIMVALLILNLAITIPGGSFIAICNGYERFVFTRGVNIIKGIFRSVLIVGILYLGGDCISLVIIDTIVNLIFIAVAYMYVSRSIAIKFAFTKFNKVLLKDILNYSFWIFILAITQQFQWQSGQIILGMNANTIAVGVYGVGIMLGTYYGTFANAINNLLLPKATAMVVHKTNRDIFQTMVQIASINSYILFFILSIFFLFGREFIYLWVGNIYSQAWYIALIIMLVNTIPLLQGFGNSVLEAKGKIRAKAIWALSIILLVIVCGYFLSFRYGIMGMTLSVASGLFINMLFTNWYYSKVFSFKPFSFIRKALLKPVVYISVLVFLVTVINTVYAKEVSWPVFLLKISLYLFAYFIIVYLFLMDKQERTYLKKIRNEQHII</sequence>
<feature type="transmembrane region" description="Helical" evidence="6">
    <location>
        <begin position="229"/>
        <end position="246"/>
    </location>
</feature>
<organism evidence="7 8">
    <name type="scientific">Dysgonomonas termitidis</name>
    <dbReference type="NCBI Taxonomy" id="1516126"/>
    <lineage>
        <taxon>Bacteria</taxon>
        <taxon>Pseudomonadati</taxon>
        <taxon>Bacteroidota</taxon>
        <taxon>Bacteroidia</taxon>
        <taxon>Bacteroidales</taxon>
        <taxon>Dysgonomonadaceae</taxon>
        <taxon>Dysgonomonas</taxon>
    </lineage>
</organism>
<protein>
    <submittedName>
        <fullName evidence="7">Lipopolysaccharide biosynthesis protein</fullName>
    </submittedName>
</protein>
<feature type="transmembrane region" description="Helical" evidence="6">
    <location>
        <begin position="252"/>
        <end position="276"/>
    </location>
</feature>
<keyword evidence="5 6" id="KW-0472">Membrane</keyword>
<comment type="subcellular location">
    <subcellularLocation>
        <location evidence="1">Cell membrane</location>
        <topology evidence="1">Multi-pass membrane protein</topology>
    </subcellularLocation>
</comment>
<comment type="caution">
    <text evidence="7">The sequence shown here is derived from an EMBL/GenBank/DDBJ whole genome shotgun (WGS) entry which is preliminary data.</text>
</comment>
<evidence type="ECO:0000256" key="6">
    <source>
        <dbReference type="SAM" id="Phobius"/>
    </source>
</evidence>
<name>A0ABV9KRH3_9BACT</name>
<keyword evidence="8" id="KW-1185">Reference proteome</keyword>
<dbReference type="RefSeq" id="WP_379993715.1">
    <property type="nucleotide sequence ID" value="NZ_JBHSGN010000012.1"/>
</dbReference>
<keyword evidence="4 6" id="KW-1133">Transmembrane helix</keyword>
<dbReference type="PANTHER" id="PTHR30250:SF26">
    <property type="entry name" value="PSMA PROTEIN"/>
    <property type="match status" value="1"/>
</dbReference>
<dbReference type="Proteomes" id="UP001596023">
    <property type="component" value="Unassembled WGS sequence"/>
</dbReference>
<keyword evidence="3 6" id="KW-0812">Transmembrane</keyword>
<feature type="transmembrane region" description="Helical" evidence="6">
    <location>
        <begin position="43"/>
        <end position="64"/>
    </location>
</feature>
<feature type="transmembrane region" description="Helical" evidence="6">
    <location>
        <begin position="343"/>
        <end position="364"/>
    </location>
</feature>
<feature type="transmembrane region" description="Helical" evidence="6">
    <location>
        <begin position="316"/>
        <end position="337"/>
    </location>
</feature>
<dbReference type="EMBL" id="JBHSGN010000012">
    <property type="protein sequence ID" value="MFC4672536.1"/>
    <property type="molecule type" value="Genomic_DNA"/>
</dbReference>
<evidence type="ECO:0000256" key="4">
    <source>
        <dbReference type="ARBA" id="ARBA00022989"/>
    </source>
</evidence>
<dbReference type="InterPro" id="IPR050833">
    <property type="entry name" value="Poly_Biosynth_Transport"/>
</dbReference>
<gene>
    <name evidence="7" type="ORF">ACFO6W_02400</name>
</gene>
<dbReference type="Pfam" id="PF01943">
    <property type="entry name" value="Polysacc_synt"/>
    <property type="match status" value="1"/>
</dbReference>
<keyword evidence="2" id="KW-1003">Cell membrane</keyword>
<feature type="transmembrane region" description="Helical" evidence="6">
    <location>
        <begin position="12"/>
        <end position="31"/>
    </location>
</feature>
<feature type="transmembrane region" description="Helical" evidence="6">
    <location>
        <begin position="163"/>
        <end position="181"/>
    </location>
</feature>
<feature type="transmembrane region" description="Helical" evidence="6">
    <location>
        <begin position="401"/>
        <end position="423"/>
    </location>
</feature>
<feature type="transmembrane region" description="Helical" evidence="6">
    <location>
        <begin position="130"/>
        <end position="151"/>
    </location>
</feature>
<proteinExistence type="predicted"/>